<dbReference type="Pfam" id="PF12224">
    <property type="entry name" value="Amidoligase_2"/>
    <property type="match status" value="1"/>
</dbReference>
<name>A0A414KKD8_9FIRM</name>
<accession>A0A414KKD8</accession>
<dbReference type="AlphaFoldDB" id="A0A414KKD8"/>
<dbReference type="RefSeq" id="WP_151190020.1">
    <property type="nucleotide sequence ID" value="NZ_JAQEBC010000016.1"/>
</dbReference>
<comment type="caution">
    <text evidence="1">The sequence shown here is derived from an EMBL/GenBank/DDBJ whole genome shotgun (WGS) entry which is preliminary data.</text>
</comment>
<sequence length="308" mass="35298">MSELLKKQNYGVEVEFTGITRAMAAKAVAEVIGSTVTGPDHTCYHTRIIRDSQGRKWKIMRDSSIIPVRKTGNENMDEYRVEFVTPILKYDDLETLQAIIRKFREIGGVPHASCGIHIHVDGVNHTATSLRRLVNFMYSRQEIIYDALAVGSRKNRWCLPVCKNLLDTMKKDKNITTDSVEKIWYSPANDGYCGGIDHQHYNSTRYHALNLHSFFQKGTVEFRLFNSTLHAGKIKAYVQFCLALSAWAIESDDKVVFRSMNGYTAQKKITLMYNILTNRLGLYGDEFKTCRLHMMKQLRENAKVEQVA</sequence>
<gene>
    <name evidence="1" type="ORF">DW723_03150</name>
</gene>
<dbReference type="InterPro" id="IPR022025">
    <property type="entry name" value="Amidoligase_2"/>
</dbReference>
<protein>
    <recommendedName>
        <fullName evidence="3">Amidoligase enzyme</fullName>
    </recommendedName>
</protein>
<dbReference type="Proteomes" id="UP000283928">
    <property type="component" value="Unassembled WGS sequence"/>
</dbReference>
<proteinExistence type="predicted"/>
<evidence type="ECO:0008006" key="3">
    <source>
        <dbReference type="Google" id="ProtNLM"/>
    </source>
</evidence>
<organism evidence="1 2">
    <name type="scientific">Blautia obeum</name>
    <dbReference type="NCBI Taxonomy" id="40520"/>
    <lineage>
        <taxon>Bacteria</taxon>
        <taxon>Bacillati</taxon>
        <taxon>Bacillota</taxon>
        <taxon>Clostridia</taxon>
        <taxon>Lachnospirales</taxon>
        <taxon>Lachnospiraceae</taxon>
        <taxon>Blautia</taxon>
    </lineage>
</organism>
<evidence type="ECO:0000313" key="2">
    <source>
        <dbReference type="Proteomes" id="UP000283928"/>
    </source>
</evidence>
<evidence type="ECO:0000313" key="1">
    <source>
        <dbReference type="EMBL" id="RHE77387.1"/>
    </source>
</evidence>
<reference evidence="1 2" key="1">
    <citation type="submission" date="2018-08" db="EMBL/GenBank/DDBJ databases">
        <title>A genome reference for cultivated species of the human gut microbiota.</title>
        <authorList>
            <person name="Zou Y."/>
            <person name="Xue W."/>
            <person name="Luo G."/>
        </authorList>
    </citation>
    <scope>NUCLEOTIDE SEQUENCE [LARGE SCALE GENOMIC DNA]</scope>
    <source>
        <strain evidence="1 2">AM27-32LB</strain>
    </source>
</reference>
<dbReference type="PANTHER" id="PTHR36847">
    <property type="entry name" value="AMIDOLIGASE ENZYME"/>
    <property type="match status" value="1"/>
</dbReference>
<dbReference type="EMBL" id="QSKO01000003">
    <property type="protein sequence ID" value="RHE77387.1"/>
    <property type="molecule type" value="Genomic_DNA"/>
</dbReference>
<dbReference type="PANTHER" id="PTHR36847:SF1">
    <property type="entry name" value="AMIDOLIGASE ENZYME"/>
    <property type="match status" value="1"/>
</dbReference>